<evidence type="ECO:0000256" key="1">
    <source>
        <dbReference type="SAM" id="Phobius"/>
    </source>
</evidence>
<protein>
    <recommendedName>
        <fullName evidence="2">Minor capsid protein P9 transmembrane helices domain-containing protein</fullName>
    </recommendedName>
</protein>
<keyword evidence="1" id="KW-0812">Transmembrane</keyword>
<proteinExistence type="predicted"/>
<dbReference type="Pfam" id="PF19066">
    <property type="entry name" value="P9_TM"/>
    <property type="match status" value="1"/>
</dbReference>
<keyword evidence="1" id="KW-1133">Transmembrane helix</keyword>
<reference evidence="3" key="1">
    <citation type="journal article" date="2020" name="Nature">
        <title>Giant virus diversity and host interactions through global metagenomics.</title>
        <authorList>
            <person name="Schulz F."/>
            <person name="Roux S."/>
            <person name="Paez-Espino D."/>
            <person name="Jungbluth S."/>
            <person name="Walsh D.A."/>
            <person name="Denef V.J."/>
            <person name="McMahon K.D."/>
            <person name="Konstantinidis K.T."/>
            <person name="Eloe-Fadrosh E.A."/>
            <person name="Kyrpides N.C."/>
            <person name="Woyke T."/>
        </authorList>
    </citation>
    <scope>NUCLEOTIDE SEQUENCE</scope>
    <source>
        <strain evidence="3">GVMAG-M-3300021962-46</strain>
    </source>
</reference>
<evidence type="ECO:0000259" key="2">
    <source>
        <dbReference type="Pfam" id="PF19066"/>
    </source>
</evidence>
<sequence>MSEQIWYQDLPNLLTSKNFYIMLPSQEMSLEQKLNALLRFFLYLSIVLSLVMVNVKYLFIGILAAIISYVIYQFEQRDRTTAEKFLENKTLDIIDNKLCTRTTVNNPFMNPSIVDIKYNAERPAACNIESVKDRVEANFKKNVFKDVNDIWGKDFSAREFYTAPSTTIPNDQGGFAKWLYGEPATCKEGNGLECKNNYRYILR</sequence>
<feature type="transmembrane region" description="Helical" evidence="1">
    <location>
        <begin position="40"/>
        <end position="72"/>
    </location>
</feature>
<name>A0A6C0CT99_9ZZZZ</name>
<dbReference type="InterPro" id="IPR043915">
    <property type="entry name" value="P9_TM"/>
</dbReference>
<dbReference type="AlphaFoldDB" id="A0A6C0CT99"/>
<evidence type="ECO:0000313" key="3">
    <source>
        <dbReference type="EMBL" id="QHT06934.1"/>
    </source>
</evidence>
<feature type="domain" description="Minor capsid protein P9 transmembrane helices" evidence="2">
    <location>
        <begin position="5"/>
        <end position="72"/>
    </location>
</feature>
<organism evidence="3">
    <name type="scientific">viral metagenome</name>
    <dbReference type="NCBI Taxonomy" id="1070528"/>
    <lineage>
        <taxon>unclassified sequences</taxon>
        <taxon>metagenomes</taxon>
        <taxon>organismal metagenomes</taxon>
    </lineage>
</organism>
<accession>A0A6C0CT99</accession>
<keyword evidence="1" id="KW-0472">Membrane</keyword>
<dbReference type="EMBL" id="MN739479">
    <property type="protein sequence ID" value="QHT06934.1"/>
    <property type="molecule type" value="Genomic_DNA"/>
</dbReference>